<gene>
    <name evidence="2" type="ORF">GK091_13380</name>
</gene>
<evidence type="ECO:0000256" key="1">
    <source>
        <dbReference type="SAM" id="Phobius"/>
    </source>
</evidence>
<organism evidence="2 3">
    <name type="scientific">Spirosoma agri</name>
    <dbReference type="NCBI Taxonomy" id="1987381"/>
    <lineage>
        <taxon>Bacteria</taxon>
        <taxon>Pseudomonadati</taxon>
        <taxon>Bacteroidota</taxon>
        <taxon>Cytophagia</taxon>
        <taxon>Cytophagales</taxon>
        <taxon>Cytophagaceae</taxon>
        <taxon>Spirosoma</taxon>
    </lineage>
</organism>
<evidence type="ECO:0000313" key="2">
    <source>
        <dbReference type="EMBL" id="NEU67877.1"/>
    </source>
</evidence>
<dbReference type="Proteomes" id="UP000477386">
    <property type="component" value="Unassembled WGS sequence"/>
</dbReference>
<sequence>MVNYLIGVGILCQLLLMVNYGQRAAEKESTMRDRIEYIAIALVYGAMGTILVIGMIKYSLFQGQK</sequence>
<feature type="transmembrane region" description="Helical" evidence="1">
    <location>
        <begin position="37"/>
        <end position="56"/>
    </location>
</feature>
<dbReference type="EMBL" id="JAAGNZ010000001">
    <property type="protein sequence ID" value="NEU67877.1"/>
    <property type="molecule type" value="Genomic_DNA"/>
</dbReference>
<evidence type="ECO:0000313" key="3">
    <source>
        <dbReference type="Proteomes" id="UP000477386"/>
    </source>
</evidence>
<dbReference type="AlphaFoldDB" id="A0A6M0IJ71"/>
<protein>
    <submittedName>
        <fullName evidence="2">Uncharacterized protein</fullName>
    </submittedName>
</protein>
<comment type="caution">
    <text evidence="2">The sequence shown here is derived from an EMBL/GenBank/DDBJ whole genome shotgun (WGS) entry which is preliminary data.</text>
</comment>
<name>A0A6M0IJ71_9BACT</name>
<keyword evidence="1" id="KW-0472">Membrane</keyword>
<keyword evidence="1" id="KW-1133">Transmembrane helix</keyword>
<reference evidence="2 3" key="1">
    <citation type="submission" date="2020-02" db="EMBL/GenBank/DDBJ databases">
        <title>Draft genome sequence of two Spirosoma agri KCTC 52727 and Spirosoma terrae KCTC 52035.</title>
        <authorList>
            <person name="Rojas J."/>
            <person name="Ambika Manirajan B."/>
            <person name="Ratering S."/>
            <person name="Suarez C."/>
            <person name="Schnell S."/>
        </authorList>
    </citation>
    <scope>NUCLEOTIDE SEQUENCE [LARGE SCALE GENOMIC DNA]</scope>
    <source>
        <strain evidence="2 3">KCTC 52727</strain>
    </source>
</reference>
<keyword evidence="1" id="KW-0812">Transmembrane</keyword>
<accession>A0A6M0IJ71</accession>
<proteinExistence type="predicted"/>
<keyword evidence="3" id="KW-1185">Reference proteome</keyword>
<dbReference type="RefSeq" id="WP_164038720.1">
    <property type="nucleotide sequence ID" value="NZ_JAAGNZ010000001.1"/>
</dbReference>